<comment type="catalytic activity">
    <reaction evidence="5">
        <text>O-phospho-L-seryl-[protein] + H2O = L-seryl-[protein] + phosphate</text>
        <dbReference type="Rhea" id="RHEA:20629"/>
        <dbReference type="Rhea" id="RHEA-COMP:9863"/>
        <dbReference type="Rhea" id="RHEA-COMP:11604"/>
        <dbReference type="ChEBI" id="CHEBI:15377"/>
        <dbReference type="ChEBI" id="CHEBI:29999"/>
        <dbReference type="ChEBI" id="CHEBI:43474"/>
        <dbReference type="ChEBI" id="CHEBI:83421"/>
        <dbReference type="EC" id="3.1.3.16"/>
    </reaction>
</comment>
<evidence type="ECO:0000313" key="10">
    <source>
        <dbReference type="EMBL" id="KAK9817895.1"/>
    </source>
</evidence>
<dbReference type="InterPro" id="IPR014720">
    <property type="entry name" value="dsRBD_dom"/>
</dbReference>
<comment type="caution">
    <text evidence="10">The sequence shown here is derived from an EMBL/GenBank/DDBJ whole genome shotgun (WGS) entry which is preliminary data.</text>
</comment>
<organism evidence="10 11">
    <name type="scientific">[Myrmecia] bisecta</name>
    <dbReference type="NCBI Taxonomy" id="41462"/>
    <lineage>
        <taxon>Eukaryota</taxon>
        <taxon>Viridiplantae</taxon>
        <taxon>Chlorophyta</taxon>
        <taxon>core chlorophytes</taxon>
        <taxon>Trebouxiophyceae</taxon>
        <taxon>Trebouxiales</taxon>
        <taxon>Trebouxiaceae</taxon>
        <taxon>Myrmecia</taxon>
    </lineage>
</organism>
<evidence type="ECO:0000256" key="3">
    <source>
        <dbReference type="ARBA" id="ARBA00022801"/>
    </source>
</evidence>
<dbReference type="Gene3D" id="3.40.50.1000">
    <property type="entry name" value="HAD superfamily/HAD-like"/>
    <property type="match status" value="1"/>
</dbReference>
<evidence type="ECO:0000256" key="1">
    <source>
        <dbReference type="ARBA" id="ARBA00004123"/>
    </source>
</evidence>
<dbReference type="AlphaFoldDB" id="A0AAW1QAC0"/>
<evidence type="ECO:0000256" key="5">
    <source>
        <dbReference type="ARBA" id="ARBA00047761"/>
    </source>
</evidence>
<evidence type="ECO:0000259" key="9">
    <source>
        <dbReference type="PROSITE" id="PS50137"/>
    </source>
</evidence>
<keyword evidence="11" id="KW-1185">Reference proteome</keyword>
<dbReference type="EC" id="3.1.3.16" evidence="2"/>
<dbReference type="EMBL" id="JALJOR010000004">
    <property type="protein sequence ID" value="KAK9817895.1"/>
    <property type="molecule type" value="Genomic_DNA"/>
</dbReference>
<evidence type="ECO:0000256" key="6">
    <source>
        <dbReference type="ARBA" id="ARBA00048336"/>
    </source>
</evidence>
<evidence type="ECO:0000256" key="8">
    <source>
        <dbReference type="SAM" id="MobiDB-lite"/>
    </source>
</evidence>
<dbReference type="SMART" id="SM00577">
    <property type="entry name" value="CPDc"/>
    <property type="match status" value="1"/>
</dbReference>
<dbReference type="Proteomes" id="UP001489004">
    <property type="component" value="Unassembled WGS sequence"/>
</dbReference>
<dbReference type="PANTHER" id="PTHR23081">
    <property type="entry name" value="RNA POLYMERASE II CTD PHOSPHATASE"/>
    <property type="match status" value="1"/>
</dbReference>
<dbReference type="InterPro" id="IPR004274">
    <property type="entry name" value="FCP1_dom"/>
</dbReference>
<dbReference type="PANTHER" id="PTHR23081:SF0">
    <property type="entry name" value="RNA POLYMERASE II C-TERMINAL DOMAIN PHOSPHATASE-LIKE 1"/>
    <property type="match status" value="1"/>
</dbReference>
<evidence type="ECO:0000256" key="4">
    <source>
        <dbReference type="ARBA" id="ARBA00023242"/>
    </source>
</evidence>
<dbReference type="InterPro" id="IPR039189">
    <property type="entry name" value="Fcp1"/>
</dbReference>
<reference evidence="10 11" key="1">
    <citation type="journal article" date="2024" name="Nat. Commun.">
        <title>Phylogenomics reveals the evolutionary origins of lichenization in chlorophyte algae.</title>
        <authorList>
            <person name="Puginier C."/>
            <person name="Libourel C."/>
            <person name="Otte J."/>
            <person name="Skaloud P."/>
            <person name="Haon M."/>
            <person name="Grisel S."/>
            <person name="Petersen M."/>
            <person name="Berrin J.G."/>
            <person name="Delaux P.M."/>
            <person name="Dal Grande F."/>
            <person name="Keller J."/>
        </authorList>
    </citation>
    <scope>NUCLEOTIDE SEQUENCE [LARGE SCALE GENOMIC DNA]</scope>
    <source>
        <strain evidence="10 11">SAG 2043</strain>
    </source>
</reference>
<accession>A0AAW1QAC0</accession>
<proteinExistence type="predicted"/>
<name>A0AAW1QAC0_9CHLO</name>
<dbReference type="SUPFAM" id="SSF56784">
    <property type="entry name" value="HAD-like"/>
    <property type="match status" value="1"/>
</dbReference>
<feature type="domain" description="DRBM" evidence="9">
    <location>
        <begin position="553"/>
        <end position="627"/>
    </location>
</feature>
<dbReference type="Pfam" id="PF03031">
    <property type="entry name" value="NIF"/>
    <property type="match status" value="1"/>
</dbReference>
<keyword evidence="7" id="KW-0694">RNA-binding</keyword>
<feature type="region of interest" description="Disordered" evidence="8">
    <location>
        <begin position="513"/>
        <end position="533"/>
    </location>
</feature>
<evidence type="ECO:0000256" key="7">
    <source>
        <dbReference type="PROSITE-ProRule" id="PRU00266"/>
    </source>
</evidence>
<comment type="catalytic activity">
    <reaction evidence="6">
        <text>O-phospho-L-threonyl-[protein] + H2O = L-threonyl-[protein] + phosphate</text>
        <dbReference type="Rhea" id="RHEA:47004"/>
        <dbReference type="Rhea" id="RHEA-COMP:11060"/>
        <dbReference type="Rhea" id="RHEA-COMP:11605"/>
        <dbReference type="ChEBI" id="CHEBI:15377"/>
        <dbReference type="ChEBI" id="CHEBI:30013"/>
        <dbReference type="ChEBI" id="CHEBI:43474"/>
        <dbReference type="ChEBI" id="CHEBI:61977"/>
        <dbReference type="EC" id="3.1.3.16"/>
    </reaction>
</comment>
<comment type="subcellular location">
    <subcellularLocation>
        <location evidence="1">Nucleus</location>
    </subcellularLocation>
</comment>
<protein>
    <recommendedName>
        <fullName evidence="2">protein-serine/threonine phosphatase</fullName>
        <ecNumber evidence="2">3.1.3.16</ecNumber>
    </recommendedName>
</protein>
<feature type="compositionally biased region" description="Low complexity" evidence="8">
    <location>
        <begin position="668"/>
        <end position="677"/>
    </location>
</feature>
<dbReference type="InterPro" id="IPR023214">
    <property type="entry name" value="HAD_sf"/>
</dbReference>
<feature type="region of interest" description="Disordered" evidence="8">
    <location>
        <begin position="665"/>
        <end position="726"/>
    </location>
</feature>
<keyword evidence="3" id="KW-0378">Hydrolase</keyword>
<dbReference type="SUPFAM" id="SSF54768">
    <property type="entry name" value="dsRNA-binding domain-like"/>
    <property type="match status" value="1"/>
</dbReference>
<gene>
    <name evidence="10" type="ORF">WJX72_003895</name>
</gene>
<evidence type="ECO:0000256" key="2">
    <source>
        <dbReference type="ARBA" id="ARBA00013081"/>
    </source>
</evidence>
<feature type="compositionally biased region" description="Low complexity" evidence="8">
    <location>
        <begin position="513"/>
        <end position="526"/>
    </location>
</feature>
<dbReference type="InterPro" id="IPR036412">
    <property type="entry name" value="HAD-like_sf"/>
</dbReference>
<dbReference type="GO" id="GO:0005634">
    <property type="term" value="C:nucleus"/>
    <property type="evidence" value="ECO:0007669"/>
    <property type="project" value="UniProtKB-SubCell"/>
</dbReference>
<keyword evidence="4" id="KW-0539">Nucleus</keyword>
<evidence type="ECO:0000313" key="11">
    <source>
        <dbReference type="Proteomes" id="UP001489004"/>
    </source>
</evidence>
<sequence length="1007" mass="110066">MNDSFVRTLVLGDVEISCLLVSQKGHSTLQSALPETLPVAGLWEKAPVPAALALQVLTGGPCLTLLPANKRNNVRHDPALAALHAECLVEQKAAVVVLEQAGVQPWELMLVPVNVTQGIQSIPAFWGFSVGEKAAIVTSELLAASRLPLVFDLDETLLVAYSAHSLENRLEALRMQRHMANDAAVNDADADRRSAAVIQRTALDKECNAVAKDLALLRQYAEADMLELDGSILAATEEEIVAEGKPRTFTRPVIRLPNQGVVFTRIDPERRETSMIMRTRPGWEALRAYLTGAMDRAPAKQRFELYVCTAAEREYALEAWRILDPAAQLIPHEQRAQRVVCVPSRRKKTLSEVLGLGLGLPSDNEAPATAMPLAVIVDDRLDVWEEGVQAQVLRVQPFIPHKMPISSQAVLDESDMRRAVAEEMGRVQAVLVALRANAYFTINEEMQQPVARLAAGMAVDMQTCVENPHKLLPAPPRIAALMKQQTQQAQHAQRQARQQHAAAAILNRGAFQAAQAQQDGSAQQPPALRPSAAKKPRLVQLIENASASYGIENPRGVLQSLVKARQLAPVCPRTKSHEGDPPVQAQRFFTSEVAVGPHHEVIGLGKAPGRKEAGRRAAVSAVRFLTHSPAWQPGQDAPAAEAGPEALWAYSLRLVEPSVRSVHRGEYADPGAAPSPASDDEDAWQSPGPAKKERNGRKAPASSPVDNRSMEVAPGGLQKPSSHTPMGELRERGITEQNALSTLYQFYPGGQVEIRANESSEMRFDLTALVVLPDKSWLTGQGQSNVNKATAKRRAAMAILEQLGCKMAPGWQGIKAASEPHPQGLEKAKAQALHVAQNCEANRKQQERCPSSSKVLRERRLWDFCGRRLEMAAGAVRDGVVSVNSLVDELVRQQNDSTAYAILEVDTKPRLFWPDVARLVDLILRTDCQKQACRRVSKFLQRSVLRAKGDQQGLLGQMTLHSFNSSLDMLCKSADSVANDDERMATQLAAFAAARQVLEELKYRVAH</sequence>
<dbReference type="GO" id="GO:0003723">
    <property type="term" value="F:RNA binding"/>
    <property type="evidence" value="ECO:0007669"/>
    <property type="project" value="UniProtKB-UniRule"/>
</dbReference>
<dbReference type="GO" id="GO:0008420">
    <property type="term" value="F:RNA polymerase II CTD heptapeptide repeat phosphatase activity"/>
    <property type="evidence" value="ECO:0007669"/>
    <property type="project" value="InterPro"/>
</dbReference>
<dbReference type="PROSITE" id="PS50137">
    <property type="entry name" value="DS_RBD"/>
    <property type="match status" value="1"/>
</dbReference>